<keyword evidence="6" id="KW-1185">Reference proteome</keyword>
<evidence type="ECO:0000256" key="2">
    <source>
        <dbReference type="ARBA" id="ARBA00022801"/>
    </source>
</evidence>
<proteinExistence type="predicted"/>
<dbReference type="InterPro" id="IPR036397">
    <property type="entry name" value="RNaseH_sf"/>
</dbReference>
<dbReference type="PANTHER" id="PTHR23044:SF61">
    <property type="entry name" value="3'-5' EXORIBONUCLEASE 1-RELATED"/>
    <property type="match status" value="1"/>
</dbReference>
<reference evidence="5" key="1">
    <citation type="journal article" date="2016" name="Nat. Genet.">
        <title>A high-quality carrot genome assembly provides new insights into carotenoid accumulation and asterid genome evolution.</title>
        <authorList>
            <person name="Iorizzo M."/>
            <person name="Ellison S."/>
            <person name="Senalik D."/>
            <person name="Zeng P."/>
            <person name="Satapoomin P."/>
            <person name="Huang J."/>
            <person name="Bowman M."/>
            <person name="Iovene M."/>
            <person name="Sanseverino W."/>
            <person name="Cavagnaro P."/>
            <person name="Yildiz M."/>
            <person name="Macko-Podgorni A."/>
            <person name="Moranska E."/>
            <person name="Grzebelus E."/>
            <person name="Grzebelus D."/>
            <person name="Ashrafi H."/>
            <person name="Zheng Z."/>
            <person name="Cheng S."/>
            <person name="Spooner D."/>
            <person name="Van Deynze A."/>
            <person name="Simon P."/>
        </authorList>
    </citation>
    <scope>NUCLEOTIDE SEQUENCE</scope>
    <source>
        <tissue evidence="5">Leaf</tissue>
    </source>
</reference>
<dbReference type="InterPro" id="IPR012337">
    <property type="entry name" value="RNaseH-like_sf"/>
</dbReference>
<dbReference type="GO" id="GO:0003676">
    <property type="term" value="F:nucleic acid binding"/>
    <property type="evidence" value="ECO:0007669"/>
    <property type="project" value="InterPro"/>
</dbReference>
<accession>A0AAF0X1H6</accession>
<dbReference type="SUPFAM" id="SSF53098">
    <property type="entry name" value="Ribonuclease H-like"/>
    <property type="match status" value="1"/>
</dbReference>
<dbReference type="InterPro" id="IPR013520">
    <property type="entry name" value="Ribonucl_H"/>
</dbReference>
<dbReference type="EMBL" id="CP093346">
    <property type="protein sequence ID" value="WOG98618.1"/>
    <property type="molecule type" value="Genomic_DNA"/>
</dbReference>
<protein>
    <recommendedName>
        <fullName evidence="4">Exonuclease domain-containing protein</fullName>
    </recommendedName>
</protein>
<dbReference type="PANTHER" id="PTHR23044">
    <property type="entry name" value="3'-5' EXONUCLEASE ERI1-RELATED"/>
    <property type="match status" value="1"/>
</dbReference>
<dbReference type="Proteomes" id="UP000077755">
    <property type="component" value="Chromosome 4"/>
</dbReference>
<dbReference type="CDD" id="cd06133">
    <property type="entry name" value="ERI-1_3'hExo_like"/>
    <property type="match status" value="1"/>
</dbReference>
<feature type="domain" description="Exonuclease" evidence="4">
    <location>
        <begin position="47"/>
        <end position="233"/>
    </location>
</feature>
<dbReference type="GO" id="GO:0000175">
    <property type="term" value="F:3'-5'-RNA exonuclease activity"/>
    <property type="evidence" value="ECO:0007669"/>
    <property type="project" value="InterPro"/>
</dbReference>
<sequence length="278" mass="32577">MEKTTQSKSVCLYFTQGRCNKMKDKNHLKAYSHGFPDLDTESFDLKNVQPQQFDFFLVLDLEGSVSILEFPVLMIDAKTLKHVDFFHRFVRPTDIEMGEERKKEYVEQHYGQFGMSRVWHETAIPFKKVIQQFEDWLSTHQVWANKSGGHLNKGAFITCGNWDIKTKIPEQYKVAGMQLPPYFMEWINLKDVYLNFYKKKATGMVPMMKLLQMPLVGNHHLGIDDTTNIARVLQHLIIDGSVLQITGRRNSDGNVDFLFKNRIQNNYRQFSKRPRTMN</sequence>
<evidence type="ECO:0000256" key="1">
    <source>
        <dbReference type="ARBA" id="ARBA00022722"/>
    </source>
</evidence>
<name>A0AAF0X1H6_DAUCS</name>
<dbReference type="InterPro" id="IPR047201">
    <property type="entry name" value="ERI-1_3'hExo-like"/>
</dbReference>
<evidence type="ECO:0000313" key="6">
    <source>
        <dbReference type="Proteomes" id="UP000077755"/>
    </source>
</evidence>
<keyword evidence="3" id="KW-0269">Exonuclease</keyword>
<dbReference type="AlphaFoldDB" id="A0AAF0X1H6"/>
<gene>
    <name evidence="5" type="ORF">DCAR_0417962</name>
</gene>
<evidence type="ECO:0000259" key="4">
    <source>
        <dbReference type="Pfam" id="PF00929"/>
    </source>
</evidence>
<reference evidence="5" key="2">
    <citation type="submission" date="2022-03" db="EMBL/GenBank/DDBJ databases">
        <title>Draft title - Genomic analysis of global carrot germplasm unveils the trajectory of domestication and the origin of high carotenoid orange carrot.</title>
        <authorList>
            <person name="Iorizzo M."/>
            <person name="Ellison S."/>
            <person name="Senalik D."/>
            <person name="Macko-Podgorni A."/>
            <person name="Grzebelus D."/>
            <person name="Bostan H."/>
            <person name="Rolling W."/>
            <person name="Curaba J."/>
            <person name="Simon P."/>
        </authorList>
    </citation>
    <scope>NUCLEOTIDE SEQUENCE</scope>
    <source>
        <tissue evidence="5">Leaf</tissue>
    </source>
</reference>
<evidence type="ECO:0000256" key="3">
    <source>
        <dbReference type="ARBA" id="ARBA00022839"/>
    </source>
</evidence>
<keyword evidence="1" id="KW-0540">Nuclease</keyword>
<evidence type="ECO:0000313" key="5">
    <source>
        <dbReference type="EMBL" id="WOG98618.1"/>
    </source>
</evidence>
<dbReference type="InterPro" id="IPR051274">
    <property type="entry name" value="3-5_Exoribonuclease"/>
</dbReference>
<dbReference type="Pfam" id="PF00929">
    <property type="entry name" value="RNase_T"/>
    <property type="match status" value="1"/>
</dbReference>
<dbReference type="Gene3D" id="3.30.420.10">
    <property type="entry name" value="Ribonuclease H-like superfamily/Ribonuclease H"/>
    <property type="match status" value="1"/>
</dbReference>
<organism evidence="5 6">
    <name type="scientific">Daucus carota subsp. sativus</name>
    <name type="common">Carrot</name>
    <dbReference type="NCBI Taxonomy" id="79200"/>
    <lineage>
        <taxon>Eukaryota</taxon>
        <taxon>Viridiplantae</taxon>
        <taxon>Streptophyta</taxon>
        <taxon>Embryophyta</taxon>
        <taxon>Tracheophyta</taxon>
        <taxon>Spermatophyta</taxon>
        <taxon>Magnoliopsida</taxon>
        <taxon>eudicotyledons</taxon>
        <taxon>Gunneridae</taxon>
        <taxon>Pentapetalae</taxon>
        <taxon>asterids</taxon>
        <taxon>campanulids</taxon>
        <taxon>Apiales</taxon>
        <taxon>Apiaceae</taxon>
        <taxon>Apioideae</taxon>
        <taxon>Scandiceae</taxon>
        <taxon>Daucinae</taxon>
        <taxon>Daucus</taxon>
        <taxon>Daucus sect. Daucus</taxon>
    </lineage>
</organism>
<keyword evidence="2" id="KW-0378">Hydrolase</keyword>
<dbReference type="KEGG" id="dcr:108218074"/>